<evidence type="ECO:0000313" key="1">
    <source>
        <dbReference type="EMBL" id="GBP55532.1"/>
    </source>
</evidence>
<keyword evidence="2" id="KW-1185">Reference proteome</keyword>
<name>A0A4C1WXY4_EUMVA</name>
<dbReference type="AlphaFoldDB" id="A0A4C1WXY4"/>
<proteinExistence type="predicted"/>
<comment type="caution">
    <text evidence="1">The sequence shown here is derived from an EMBL/GenBank/DDBJ whole genome shotgun (WGS) entry which is preliminary data.</text>
</comment>
<reference evidence="1 2" key="1">
    <citation type="journal article" date="2019" name="Commun. Biol.">
        <title>The bagworm genome reveals a unique fibroin gene that provides high tensile strength.</title>
        <authorList>
            <person name="Kono N."/>
            <person name="Nakamura H."/>
            <person name="Ohtoshi R."/>
            <person name="Tomita M."/>
            <person name="Numata K."/>
            <person name="Arakawa K."/>
        </authorList>
    </citation>
    <scope>NUCLEOTIDE SEQUENCE [LARGE SCALE GENOMIC DNA]</scope>
</reference>
<sequence length="103" mass="11539">MGSCYSIKFDFDTSDCPGFVQIGTMSRSGIRIVGETSKPGGTEDENGTKVQIECGTKIQINSVTRIGTWSNTEIRFESGIGNGVYLYQDWLRNEKLDHHRSRE</sequence>
<dbReference type="Proteomes" id="UP000299102">
    <property type="component" value="Unassembled WGS sequence"/>
</dbReference>
<gene>
    <name evidence="1" type="ORF">EVAR_36255_1</name>
</gene>
<dbReference type="EMBL" id="BGZK01000671">
    <property type="protein sequence ID" value="GBP55532.1"/>
    <property type="molecule type" value="Genomic_DNA"/>
</dbReference>
<protein>
    <submittedName>
        <fullName evidence="1">Uncharacterized protein</fullName>
    </submittedName>
</protein>
<organism evidence="1 2">
    <name type="scientific">Eumeta variegata</name>
    <name type="common">Bagworm moth</name>
    <name type="synonym">Eumeta japonica</name>
    <dbReference type="NCBI Taxonomy" id="151549"/>
    <lineage>
        <taxon>Eukaryota</taxon>
        <taxon>Metazoa</taxon>
        <taxon>Ecdysozoa</taxon>
        <taxon>Arthropoda</taxon>
        <taxon>Hexapoda</taxon>
        <taxon>Insecta</taxon>
        <taxon>Pterygota</taxon>
        <taxon>Neoptera</taxon>
        <taxon>Endopterygota</taxon>
        <taxon>Lepidoptera</taxon>
        <taxon>Glossata</taxon>
        <taxon>Ditrysia</taxon>
        <taxon>Tineoidea</taxon>
        <taxon>Psychidae</taxon>
        <taxon>Oiketicinae</taxon>
        <taxon>Eumeta</taxon>
    </lineage>
</organism>
<accession>A0A4C1WXY4</accession>
<evidence type="ECO:0000313" key="2">
    <source>
        <dbReference type="Proteomes" id="UP000299102"/>
    </source>
</evidence>